<comment type="cofactor">
    <cofactor evidence="6">
        <name>Zn(2+)</name>
        <dbReference type="ChEBI" id="CHEBI:29105"/>
    </cofactor>
    <text evidence="6">Binds 1 zinc ion per subunit.</text>
</comment>
<proteinExistence type="inferred from homology"/>
<dbReference type="GO" id="GO:0016020">
    <property type="term" value="C:membrane"/>
    <property type="evidence" value="ECO:0007669"/>
    <property type="project" value="TreeGrafter"/>
</dbReference>
<keyword evidence="3 6" id="KW-0378">Hydrolase</keyword>
<protein>
    <submittedName>
        <fullName evidence="9">Uncharacterized metalloprotease yggG</fullName>
        <ecNumber evidence="9">3.4.24.-</ecNumber>
    </submittedName>
</protein>
<dbReference type="Gene3D" id="3.30.2010.10">
    <property type="entry name" value="Metalloproteases ('zincins'), catalytic domain"/>
    <property type="match status" value="1"/>
</dbReference>
<keyword evidence="5 6" id="KW-0482">Metalloprotease</keyword>
<evidence type="ECO:0000256" key="2">
    <source>
        <dbReference type="ARBA" id="ARBA00022723"/>
    </source>
</evidence>
<evidence type="ECO:0000256" key="5">
    <source>
        <dbReference type="ARBA" id="ARBA00023049"/>
    </source>
</evidence>
<evidence type="ECO:0000256" key="4">
    <source>
        <dbReference type="ARBA" id="ARBA00022833"/>
    </source>
</evidence>
<dbReference type="PANTHER" id="PTHR22726">
    <property type="entry name" value="METALLOENDOPEPTIDASE OMA1"/>
    <property type="match status" value="1"/>
</dbReference>
<evidence type="ECO:0000313" key="9">
    <source>
        <dbReference type="EMBL" id="STO31746.1"/>
    </source>
</evidence>
<dbReference type="Proteomes" id="UP000255328">
    <property type="component" value="Unassembled WGS sequence"/>
</dbReference>
<dbReference type="EMBL" id="UGGU01000003">
    <property type="protein sequence ID" value="STO31746.1"/>
    <property type="molecule type" value="Genomic_DNA"/>
</dbReference>
<evidence type="ECO:0000256" key="1">
    <source>
        <dbReference type="ARBA" id="ARBA00022670"/>
    </source>
</evidence>
<dbReference type="InterPro" id="IPR051156">
    <property type="entry name" value="Mito/Outer_Membr_Metalloprot"/>
</dbReference>
<dbReference type="GO" id="GO:0004222">
    <property type="term" value="F:metalloendopeptidase activity"/>
    <property type="evidence" value="ECO:0007669"/>
    <property type="project" value="InterPro"/>
</dbReference>
<evidence type="ECO:0000313" key="10">
    <source>
        <dbReference type="Proteomes" id="UP000255328"/>
    </source>
</evidence>
<dbReference type="GO" id="GO:0046872">
    <property type="term" value="F:metal ion binding"/>
    <property type="evidence" value="ECO:0007669"/>
    <property type="project" value="UniProtKB-KW"/>
</dbReference>
<reference evidence="9 10" key="1">
    <citation type="submission" date="2018-06" db="EMBL/GenBank/DDBJ databases">
        <authorList>
            <consortium name="Pathogen Informatics"/>
            <person name="Doyle S."/>
        </authorList>
    </citation>
    <scope>NUCLEOTIDE SEQUENCE [LARGE SCALE GENOMIC DNA]</scope>
    <source>
        <strain evidence="9 10">NCTC10723</strain>
    </source>
</reference>
<accession>A0A377GXU8</accession>
<name>A0A377GXU8_9FUSO</name>
<dbReference type="Pfam" id="PF01435">
    <property type="entry name" value="Peptidase_M48"/>
    <property type="match status" value="1"/>
</dbReference>
<comment type="similarity">
    <text evidence="6">Belongs to the peptidase M48 family.</text>
</comment>
<evidence type="ECO:0000256" key="3">
    <source>
        <dbReference type="ARBA" id="ARBA00022801"/>
    </source>
</evidence>
<evidence type="ECO:0000256" key="7">
    <source>
        <dbReference type="SAM" id="SignalP"/>
    </source>
</evidence>
<keyword evidence="1 6" id="KW-0645">Protease</keyword>
<keyword evidence="7" id="KW-0732">Signal</keyword>
<dbReference type="RefSeq" id="WP_245943722.1">
    <property type="nucleotide sequence ID" value="NZ_UGGU01000003.1"/>
</dbReference>
<keyword evidence="4 6" id="KW-0862">Zinc</keyword>
<keyword evidence="2" id="KW-0479">Metal-binding</keyword>
<dbReference type="PROSITE" id="PS51257">
    <property type="entry name" value="PROKAR_LIPOPROTEIN"/>
    <property type="match status" value="1"/>
</dbReference>
<feature type="domain" description="Peptidase M48" evidence="8">
    <location>
        <begin position="82"/>
        <end position="242"/>
    </location>
</feature>
<evidence type="ECO:0000259" key="8">
    <source>
        <dbReference type="Pfam" id="PF01435"/>
    </source>
</evidence>
<evidence type="ECO:0000256" key="6">
    <source>
        <dbReference type="RuleBase" id="RU003983"/>
    </source>
</evidence>
<dbReference type="InterPro" id="IPR001915">
    <property type="entry name" value="Peptidase_M48"/>
</dbReference>
<sequence>MKKIFFISLILALVIACTNAPISGRKQLLLVSEEEIITQSYSQYKEVIANSKVLNNDDSKLVKKVGERISKAVEKYFNEHPEQKNSQFKYQWEFNLIESEIPNAWCMPGGKVAVYTGILPYTKDEEGLAVVMSHEIAHAIAEHGREQASYSIIQNLGGSVVNSIGVSSQIYNGASNLVLLKYSREHETEADELGLIFMKLAGYNPNAAITFWERMKNSSNGNQIEFLSTHPSDTTRINNIKNFLQGEKFKNITR</sequence>
<gene>
    <name evidence="9" type="primary">yggG</name>
    <name evidence="9" type="ORF">NCTC10723_01204</name>
</gene>
<keyword evidence="10" id="KW-1185">Reference proteome</keyword>
<dbReference type="EC" id="3.4.24.-" evidence="9"/>
<feature type="signal peptide" evidence="7">
    <location>
        <begin position="1"/>
        <end position="20"/>
    </location>
</feature>
<dbReference type="CDD" id="cd07331">
    <property type="entry name" value="M48C_Oma1_like"/>
    <property type="match status" value="1"/>
</dbReference>
<organism evidence="9 10">
    <name type="scientific">Fusobacterium necrogenes</name>
    <dbReference type="NCBI Taxonomy" id="858"/>
    <lineage>
        <taxon>Bacteria</taxon>
        <taxon>Fusobacteriati</taxon>
        <taxon>Fusobacteriota</taxon>
        <taxon>Fusobacteriia</taxon>
        <taxon>Fusobacteriales</taxon>
        <taxon>Fusobacteriaceae</taxon>
        <taxon>Fusobacterium</taxon>
    </lineage>
</organism>
<dbReference type="GO" id="GO:0051603">
    <property type="term" value="P:proteolysis involved in protein catabolic process"/>
    <property type="evidence" value="ECO:0007669"/>
    <property type="project" value="TreeGrafter"/>
</dbReference>
<feature type="chain" id="PRO_5016894985" evidence="7">
    <location>
        <begin position="21"/>
        <end position="254"/>
    </location>
</feature>
<dbReference type="AlphaFoldDB" id="A0A377GXU8"/>
<dbReference type="PANTHER" id="PTHR22726:SF1">
    <property type="entry name" value="METALLOENDOPEPTIDASE OMA1, MITOCHONDRIAL"/>
    <property type="match status" value="1"/>
</dbReference>